<dbReference type="EMBL" id="CH473972">
    <property type="protein sequence ID" value="EDL92621.1"/>
    <property type="molecule type" value="Genomic_DNA"/>
</dbReference>
<organism evidence="1 2">
    <name type="scientific">Rattus norvegicus</name>
    <name type="common">Rat</name>
    <dbReference type="NCBI Taxonomy" id="10116"/>
    <lineage>
        <taxon>Eukaryota</taxon>
        <taxon>Metazoa</taxon>
        <taxon>Chordata</taxon>
        <taxon>Craniata</taxon>
        <taxon>Vertebrata</taxon>
        <taxon>Euteleostomi</taxon>
        <taxon>Mammalia</taxon>
        <taxon>Eutheria</taxon>
        <taxon>Euarchontoglires</taxon>
        <taxon>Glires</taxon>
        <taxon>Rodentia</taxon>
        <taxon>Myomorpha</taxon>
        <taxon>Muroidea</taxon>
        <taxon>Muridae</taxon>
        <taxon>Murinae</taxon>
        <taxon>Rattus</taxon>
    </lineage>
</organism>
<proteinExistence type="predicted"/>
<evidence type="ECO:0000313" key="2">
    <source>
        <dbReference type="Proteomes" id="UP000234681"/>
    </source>
</evidence>
<gene>
    <name evidence="1" type="ORF">rCG_51148</name>
</gene>
<dbReference type="AlphaFoldDB" id="A6IZE3"/>
<name>A6IZE3_RAT</name>
<dbReference type="Proteomes" id="UP000234681">
    <property type="component" value="Chromosome 19"/>
</dbReference>
<protein>
    <submittedName>
        <fullName evidence="1">RCG51148</fullName>
    </submittedName>
</protein>
<sequence>MEIKEQDEWRETGYRDFANQAGNCGAIETNGLSTPKYGLQKSASLGKVLPG</sequence>
<evidence type="ECO:0000313" key="1">
    <source>
        <dbReference type="EMBL" id="EDL92621.1"/>
    </source>
</evidence>
<reference evidence="2" key="1">
    <citation type="submission" date="2005-09" db="EMBL/GenBank/DDBJ databases">
        <authorList>
            <person name="Mural R.J."/>
            <person name="Li P.W."/>
            <person name="Adams M.D."/>
            <person name="Amanatides P.G."/>
            <person name="Baden-Tillson H."/>
            <person name="Barnstead M."/>
            <person name="Chin S.H."/>
            <person name="Dew I."/>
            <person name="Evans C.A."/>
            <person name="Ferriera S."/>
            <person name="Flanigan M."/>
            <person name="Fosler C."/>
            <person name="Glodek A."/>
            <person name="Gu Z."/>
            <person name="Holt R.A."/>
            <person name="Jennings D."/>
            <person name="Kraft C.L."/>
            <person name="Lu F."/>
            <person name="Nguyen T."/>
            <person name="Nusskern D.R."/>
            <person name="Pfannkoch C.M."/>
            <person name="Sitter C."/>
            <person name="Sutton G.G."/>
            <person name="Venter J.C."/>
            <person name="Wang Z."/>
            <person name="Woodage T."/>
            <person name="Zheng X.H."/>
            <person name="Zhong F."/>
        </authorList>
    </citation>
    <scope>NUCLEOTIDE SEQUENCE [LARGE SCALE GENOMIC DNA]</scope>
    <source>
        <strain>BN</strain>
        <strain evidence="2">Sprague-Dawley</strain>
    </source>
</reference>
<accession>A6IZE3</accession>